<keyword evidence="1" id="KW-1133">Transmembrane helix</keyword>
<evidence type="ECO:0000313" key="2">
    <source>
        <dbReference type="EMBL" id="KKQ84173.1"/>
    </source>
</evidence>
<dbReference type="EMBL" id="LBVL01000022">
    <property type="protein sequence ID" value="KKQ84173.1"/>
    <property type="molecule type" value="Genomic_DNA"/>
</dbReference>
<gene>
    <name evidence="2" type="ORF">UT08_C0022G0010</name>
</gene>
<dbReference type="AlphaFoldDB" id="A0A0G0KWX1"/>
<dbReference type="STRING" id="1618570.UT08_C0022G0010"/>
<evidence type="ECO:0000313" key="3">
    <source>
        <dbReference type="Proteomes" id="UP000034081"/>
    </source>
</evidence>
<dbReference type="Proteomes" id="UP000034081">
    <property type="component" value="Unassembled WGS sequence"/>
</dbReference>
<proteinExistence type="predicted"/>
<reference evidence="2 3" key="1">
    <citation type="journal article" date="2015" name="Nature">
        <title>rRNA introns, odd ribosomes, and small enigmatic genomes across a large radiation of phyla.</title>
        <authorList>
            <person name="Brown C.T."/>
            <person name="Hug L.A."/>
            <person name="Thomas B.C."/>
            <person name="Sharon I."/>
            <person name="Castelle C.J."/>
            <person name="Singh A."/>
            <person name="Wilkins M.J."/>
            <person name="Williams K.H."/>
            <person name="Banfield J.F."/>
        </authorList>
    </citation>
    <scope>NUCLEOTIDE SEQUENCE [LARGE SCALE GENOMIC DNA]</scope>
</reference>
<organism evidence="2 3">
    <name type="scientific">Candidatus Woesebacteria bacterium GW2011_GWB1_38_8</name>
    <dbReference type="NCBI Taxonomy" id="1618570"/>
    <lineage>
        <taxon>Bacteria</taxon>
        <taxon>Candidatus Woeseibacteriota</taxon>
    </lineage>
</organism>
<name>A0A0G0KWX1_9BACT</name>
<feature type="transmembrane region" description="Helical" evidence="1">
    <location>
        <begin position="7"/>
        <end position="24"/>
    </location>
</feature>
<keyword evidence="1" id="KW-0472">Membrane</keyword>
<keyword evidence="1" id="KW-0812">Transmembrane</keyword>
<accession>A0A0G0KWX1</accession>
<evidence type="ECO:0000256" key="1">
    <source>
        <dbReference type="SAM" id="Phobius"/>
    </source>
</evidence>
<sequence>MENKQKISYLLLGVLIGVVVFVSFNSNNITSKVVELPLEVTLINCVELERNKICDVQYPNGIIVEKAYREVYDGNT</sequence>
<comment type="caution">
    <text evidence="2">The sequence shown here is derived from an EMBL/GenBank/DDBJ whole genome shotgun (WGS) entry which is preliminary data.</text>
</comment>
<protein>
    <submittedName>
        <fullName evidence="2">Uncharacterized protein</fullName>
    </submittedName>
</protein>